<feature type="compositionally biased region" description="Low complexity" evidence="1">
    <location>
        <begin position="109"/>
        <end position="123"/>
    </location>
</feature>
<name>A0A1E3AQS0_9FIRM</name>
<proteinExistence type="predicted"/>
<feature type="region of interest" description="Disordered" evidence="1">
    <location>
        <begin position="56"/>
        <end position="123"/>
    </location>
</feature>
<dbReference type="Pfam" id="PF19598">
    <property type="entry name" value="DUF6103"/>
    <property type="match status" value="1"/>
</dbReference>
<reference evidence="2 3" key="1">
    <citation type="submission" date="2016-07" db="EMBL/GenBank/DDBJ databases">
        <title>Characterization of isolates of Eisenbergiella tayi derived from blood cultures, using whole genome sequencing.</title>
        <authorList>
            <person name="Burdz T."/>
            <person name="Wiebe D."/>
            <person name="Huynh C."/>
            <person name="Bernard K."/>
        </authorList>
    </citation>
    <scope>NUCLEOTIDE SEQUENCE [LARGE SCALE GENOMIC DNA]</scope>
    <source>
        <strain evidence="2 3">NML 120489</strain>
    </source>
</reference>
<dbReference type="Proteomes" id="UP000095003">
    <property type="component" value="Unassembled WGS sequence"/>
</dbReference>
<gene>
    <name evidence="2" type="ORF">BEH84_03478</name>
</gene>
<protein>
    <submittedName>
        <fullName evidence="2">Uncharacterized protein</fullName>
    </submittedName>
</protein>
<dbReference type="AlphaFoldDB" id="A0A1E3AQS0"/>
<comment type="caution">
    <text evidence="2">The sequence shown here is derived from an EMBL/GenBank/DDBJ whole genome shotgun (WGS) entry which is preliminary data.</text>
</comment>
<dbReference type="InterPro" id="IPR046085">
    <property type="entry name" value="DUF6103"/>
</dbReference>
<evidence type="ECO:0000313" key="3">
    <source>
        <dbReference type="Proteomes" id="UP000095003"/>
    </source>
</evidence>
<evidence type="ECO:0000313" key="2">
    <source>
        <dbReference type="EMBL" id="ODM11049.1"/>
    </source>
</evidence>
<accession>A0A1E3AQS0</accession>
<sequence length="123" mass="14031">MAEKEIKIGFSEAKMEALEFFLRENDSTVEKALKEHLDKIYEKHVPQQVRKFVESKLAPEQETVQEEGTETQRQTRGQGRRTSRQNAARETVPEQTDSGVRTADEGEVQETGQEQESGMVMGM</sequence>
<organism evidence="2 3">
    <name type="scientific">Eisenbergiella tayi</name>
    <dbReference type="NCBI Taxonomy" id="1432052"/>
    <lineage>
        <taxon>Bacteria</taxon>
        <taxon>Bacillati</taxon>
        <taxon>Bacillota</taxon>
        <taxon>Clostridia</taxon>
        <taxon>Lachnospirales</taxon>
        <taxon>Lachnospiraceae</taxon>
        <taxon>Eisenbergiella</taxon>
    </lineage>
</organism>
<dbReference type="EMBL" id="MCGI01000003">
    <property type="protein sequence ID" value="ODM11049.1"/>
    <property type="molecule type" value="Genomic_DNA"/>
</dbReference>
<evidence type="ECO:0000256" key="1">
    <source>
        <dbReference type="SAM" id="MobiDB-lite"/>
    </source>
</evidence>
<dbReference type="RefSeq" id="WP_069157740.1">
    <property type="nucleotide sequence ID" value="NZ_DBFYTC010000047.1"/>
</dbReference>